<proteinExistence type="predicted"/>
<comment type="caution">
    <text evidence="1">The sequence shown here is derived from an EMBL/GenBank/DDBJ whole genome shotgun (WGS) entry which is preliminary data.</text>
</comment>
<dbReference type="Proteomes" id="UP001597343">
    <property type="component" value="Unassembled WGS sequence"/>
</dbReference>
<accession>A0ABW4ZYC7</accession>
<sequence>MDRLVIGEVNRVIADFESEAGRYDGVIYMMYRERQGNVVPLYIGKSEKLGKNGGNLSANIKNIEKNPNFCRWGYNYAYHLGDLSAVICPGHDDTRHTRKYEKWAKALFEMIPSDQPTLKEPIFFWMKAWSPEWTGVWKEFGPTSLTFLEYLLIGLASDLYPEQLLNDEGVNRK</sequence>
<name>A0ABW4ZYC7_9BACL</name>
<dbReference type="RefSeq" id="WP_386047468.1">
    <property type="nucleotide sequence ID" value="NZ_JBHUIO010000008.1"/>
</dbReference>
<evidence type="ECO:0000313" key="1">
    <source>
        <dbReference type="EMBL" id="MFD2171012.1"/>
    </source>
</evidence>
<evidence type="ECO:0000313" key="2">
    <source>
        <dbReference type="Proteomes" id="UP001597343"/>
    </source>
</evidence>
<reference evidence="2" key="1">
    <citation type="journal article" date="2019" name="Int. J. Syst. Evol. Microbiol.">
        <title>The Global Catalogue of Microorganisms (GCM) 10K type strain sequencing project: providing services to taxonomists for standard genome sequencing and annotation.</title>
        <authorList>
            <consortium name="The Broad Institute Genomics Platform"/>
            <consortium name="The Broad Institute Genome Sequencing Center for Infectious Disease"/>
            <person name="Wu L."/>
            <person name="Ma J."/>
        </authorList>
    </citation>
    <scope>NUCLEOTIDE SEQUENCE [LARGE SCALE GENOMIC DNA]</scope>
    <source>
        <strain evidence="2">CGMCC 1.13574</strain>
    </source>
</reference>
<dbReference type="EMBL" id="JBHUIO010000008">
    <property type="protein sequence ID" value="MFD2171012.1"/>
    <property type="molecule type" value="Genomic_DNA"/>
</dbReference>
<gene>
    <name evidence="1" type="ORF">ACFSOY_13550</name>
</gene>
<evidence type="ECO:0008006" key="3">
    <source>
        <dbReference type="Google" id="ProtNLM"/>
    </source>
</evidence>
<organism evidence="1 2">
    <name type="scientific">Tumebacillus lipolyticus</name>
    <dbReference type="NCBI Taxonomy" id="1280370"/>
    <lineage>
        <taxon>Bacteria</taxon>
        <taxon>Bacillati</taxon>
        <taxon>Bacillota</taxon>
        <taxon>Bacilli</taxon>
        <taxon>Bacillales</taxon>
        <taxon>Alicyclobacillaceae</taxon>
        <taxon>Tumebacillus</taxon>
    </lineage>
</organism>
<keyword evidence="2" id="KW-1185">Reference proteome</keyword>
<protein>
    <recommendedName>
        <fullName evidence="3">GIY-YIG nuclease family protein</fullName>
    </recommendedName>
</protein>